<dbReference type="InterPro" id="IPR056823">
    <property type="entry name" value="TEN-like_YD-shell"/>
</dbReference>
<name>A0A5D3EDV4_9BACE</name>
<dbReference type="Pfam" id="PF25023">
    <property type="entry name" value="TEN_YD-shell"/>
    <property type="match status" value="2"/>
</dbReference>
<protein>
    <recommendedName>
        <fullName evidence="3">Teneurin-like YD-shell domain-containing protein</fullName>
    </recommendedName>
</protein>
<keyword evidence="2" id="KW-0677">Repeat</keyword>
<dbReference type="InterPro" id="IPR050708">
    <property type="entry name" value="T6SS_VgrG/RHS"/>
</dbReference>
<dbReference type="PANTHER" id="PTHR32305:SF15">
    <property type="entry name" value="PROTEIN RHSA-RELATED"/>
    <property type="match status" value="1"/>
</dbReference>
<dbReference type="InterPro" id="IPR031325">
    <property type="entry name" value="RHS_repeat"/>
</dbReference>
<dbReference type="InterPro" id="IPR006530">
    <property type="entry name" value="YD"/>
</dbReference>
<dbReference type="SUPFAM" id="SSF69318">
    <property type="entry name" value="Integrin alpha N-terminal domain"/>
    <property type="match status" value="2"/>
</dbReference>
<dbReference type="NCBIfam" id="TIGR01643">
    <property type="entry name" value="YD_repeat_2x"/>
    <property type="match status" value="3"/>
</dbReference>
<evidence type="ECO:0000259" key="3">
    <source>
        <dbReference type="Pfam" id="PF25023"/>
    </source>
</evidence>
<dbReference type="PANTHER" id="PTHR32305">
    <property type="match status" value="1"/>
</dbReference>
<dbReference type="Pfam" id="PF13517">
    <property type="entry name" value="FG-GAP_3"/>
    <property type="match status" value="1"/>
</dbReference>
<feature type="domain" description="Teneurin-like YD-shell" evidence="3">
    <location>
        <begin position="1231"/>
        <end position="1344"/>
    </location>
</feature>
<evidence type="ECO:0000313" key="5">
    <source>
        <dbReference type="Proteomes" id="UP000324383"/>
    </source>
</evidence>
<keyword evidence="1" id="KW-0732">Signal</keyword>
<evidence type="ECO:0000313" key="4">
    <source>
        <dbReference type="EMBL" id="TYK34192.1"/>
    </source>
</evidence>
<accession>A0A5D3EDV4</accession>
<dbReference type="Pfam" id="PF05593">
    <property type="entry name" value="RHS_repeat"/>
    <property type="match status" value="1"/>
</dbReference>
<dbReference type="Proteomes" id="UP000324383">
    <property type="component" value="Unassembled WGS sequence"/>
</dbReference>
<evidence type="ECO:0000256" key="2">
    <source>
        <dbReference type="ARBA" id="ARBA00022737"/>
    </source>
</evidence>
<comment type="caution">
    <text evidence="4">The sequence shown here is derived from an EMBL/GenBank/DDBJ whole genome shotgun (WGS) entry which is preliminary data.</text>
</comment>
<keyword evidence="5" id="KW-1185">Reference proteome</keyword>
<dbReference type="Gene3D" id="2.130.10.130">
    <property type="entry name" value="Integrin alpha, N-terminal"/>
    <property type="match status" value="1"/>
</dbReference>
<dbReference type="InterPro" id="IPR022385">
    <property type="entry name" value="Rhs_assc_core"/>
</dbReference>
<evidence type="ECO:0000256" key="1">
    <source>
        <dbReference type="ARBA" id="ARBA00022729"/>
    </source>
</evidence>
<dbReference type="Gene3D" id="2.180.10.10">
    <property type="entry name" value="RHS repeat-associated core"/>
    <property type="match status" value="2"/>
</dbReference>
<organism evidence="4 5">
    <name type="scientific">Bacteroides pyogenes</name>
    <dbReference type="NCBI Taxonomy" id="310300"/>
    <lineage>
        <taxon>Bacteria</taxon>
        <taxon>Pseudomonadati</taxon>
        <taxon>Bacteroidota</taxon>
        <taxon>Bacteroidia</taxon>
        <taxon>Bacteroidales</taxon>
        <taxon>Bacteroidaceae</taxon>
        <taxon>Bacteroides</taxon>
    </lineage>
</organism>
<gene>
    <name evidence="4" type="ORF">FNJ60_05535</name>
</gene>
<feature type="domain" description="Teneurin-like YD-shell" evidence="3">
    <location>
        <begin position="1641"/>
        <end position="1751"/>
    </location>
</feature>
<proteinExistence type="predicted"/>
<reference evidence="4 5" key="1">
    <citation type="submission" date="2019-07" db="EMBL/GenBank/DDBJ databases">
        <title>Draft Genome Sequences of Bacteroides pyogenes Strains Isolated from the Uterus Holstein Dairy Cows with Metritis.</title>
        <authorList>
            <person name="Cunha F."/>
            <person name="Galvao K.N."/>
            <person name="Jeon S.J."/>
            <person name="Jeong K.C."/>
        </authorList>
    </citation>
    <scope>NUCLEOTIDE SEQUENCE [LARGE SCALE GENOMIC DNA]</scope>
    <source>
        <strain evidence="4 5">KG-31</strain>
    </source>
</reference>
<dbReference type="EMBL" id="VKLW01000009">
    <property type="protein sequence ID" value="TYK34192.1"/>
    <property type="molecule type" value="Genomic_DNA"/>
</dbReference>
<dbReference type="InterPro" id="IPR013517">
    <property type="entry name" value="FG-GAP"/>
</dbReference>
<dbReference type="InterPro" id="IPR028994">
    <property type="entry name" value="Integrin_alpha_N"/>
</dbReference>
<sequence>MTGRAIESKPLNNNTDMKNMTRKLIALGIALSMALSASSQETAMQGENHMAHDVGEIPVRYALTPAGAVTYQVSVDIHPDPEEFHPHLSFDYNSRQPESAMGYGWNIGGLSGITHVAGTIYYDGKSSPLSLSEDKLMLDGVRLIKTGADSWQSEQGFVKVSRQADGTLAVRYPDGSTAKFEASPKAPFSYVMTLHTNRKGRTVKYIYTQADNLPYIRTILYGETGGVYNDSIVFTYRSVNDNMTRYADGKPLKRSRLLEKVESFHKGKLWRRYLISYQQRGVYLPVRLECETETGKLNPLRFEYGDERTIEFLGGRSLYLTNYFRNSVQGANSHKSLVLSRGKFSRDSKSDGLISYPALGETAEDQRLLVYKDLSELVVSPVVFTAGRGFKQLEAIDVNGDGLEEPVRVNYYDGRLVASVYTNDVDPARYSEYVYLEGSGYVHERQMLTGDFDGDGKIELLAISSCRDPKKKKYPSRALLVDLDKRKTIYDGACFDFTLYQTDNRALYGDRLMAMDYNGDGKTDICLININGLYVYEFTGSGFKQLAYSNAINIMYFNFESPGIKDRELMVADMNGDGNMDIVLGPRRIHCKEGFKHLGDGICRGACNDESHLRSTSASGYKHYVHSYSGHECLVDPSVRQHDLVVFDWNVENGKQWKFLISTGNSSYTPSNPGFKVHTEELFYCFHETVGLNFMLVDVDKDGLPDLLRNVRGKIYLHLNENGKISLNHNIRSILQMDNLSAQFAVANVTQAYYWSGSLICVDNEKLHAYNYTHDESIGRMLHNLTDSYGVTSNHYYTDIMETSESRYVGQPDMSLGYLDYPYAIMTPRLYVPAWQKKTKGGTQISWEYYKYTNAVFHRTGLGFCGFRKIEAKDVVNKRTMASVFDPELLGAEVRKETPADTIIRSYVLERSKNETVILKLQKETVKDALNGTRKIIAYEHNGYGQVTGMSTASGGNKIEARSYGYQNVENSGLYLLGLKRYEQTKSFRNDSTVTRETKTDYDSRYLPVRKTHFFNGNIVSQQLYEYNNRMQLTATKKRAYESTDWLSKAFAYDRDGRLIKETDVMGLSSTYAYDPATGLLQSSTDHKGRTTRHVYDAWGRLVETRNPDGHVRHVSASWSKEGDPGLYVMTVVETGKPVTKTYYDFLKREVRSSQLRFDGREMKTDKIYNPRTGLLEKESLPAKDGAPSRWNIHVYDRFGRRTSTRYASGKVDSCAYGALTDTIIENGIRRIRRYDVTGLITQVTDDAGSISYYYRPDGQPVAVVASGDVQTRFYYDKYGRRTGIKDPSAGIRQTEYDKNGNICKETDADGREIRKEYDRYGRLTKQITPDLTTVYAYDNTENLLLSAVSDNGSAARNTYDAYGRLKTRREEAPDGKWLQKTYSYTADGQTSSIAYVSQNGALATELLSYRNGFLTEVRLADGTPVYRHDEENALGQLTKLTVGSMRRSYEFNEWGLPVRRSITRADGTLMFAHSYRFNASNNNLESRKDETRSLSESFGYDELNRLSVYGDKSVVYDNHGNILRKGDAGELVYIDPNRPYAVTGLNPVQDNPVKSGLDIAYIAGDRPSVITQGAKKAALTYNAGHERVRMQYAVNDLTRLTRYYLGGNYEFDETVGGFKEKLYLGGGYYNAPAVLLKEGGNSSVYFVHRDYLGSILQIADTQGNVVEENSFDAWGSLRNPMNQAIYTQGEEPELLLGRGYTGHEHLPFFGLINMNARLYDPLLGRFLCPDPYVQIPDFMQSFNRYSYCMNSPLCYVDESGEFLLGYTFGFFRGLFTGKNPFKTGWQGGVNEVKIWGGLFTTDMRKNFLGQAWEMLSRFTWQSPQTFFGLAFSTFSNWAGQVDDVDYWGGATVVRGNNWNSGAVTLGSYIIGNRNIEADPNNYLFQHEYGHYLQSQEMGLAYIPTVGIPSLKSAAKSRDHSLQKFEQDANRRAFNYFNDPKNKIDGFYTSQERYDKYNENKSYENRTAKGWNFFENPLDVNGIGHESRVKYYDYKLSGAIHSPNMTLRMFWLKY</sequence>
<dbReference type="NCBIfam" id="TIGR03696">
    <property type="entry name" value="Rhs_assc_core"/>
    <property type="match status" value="1"/>
</dbReference>